<name>A0A645BZ82_9ZZZZ</name>
<organism evidence="1">
    <name type="scientific">bioreactor metagenome</name>
    <dbReference type="NCBI Taxonomy" id="1076179"/>
    <lineage>
        <taxon>unclassified sequences</taxon>
        <taxon>metagenomes</taxon>
        <taxon>ecological metagenomes</taxon>
    </lineage>
</organism>
<gene>
    <name evidence="1" type="ORF">SDC9_116929</name>
</gene>
<evidence type="ECO:0000313" key="1">
    <source>
        <dbReference type="EMBL" id="MPM69981.1"/>
    </source>
</evidence>
<sequence length="183" mass="18951">MKKFLRSALIAVMIAAAAYIAVSAAGGADDPLITLSYLNSVLLPALKEDQQKQVQELHDAAVAELREEIAAGGVTATGGSSYLALEMHEGETIVGYGGAIEVLLRRGEFKAVDPIGDKLANLTKGAEAGDGNELTLQNLYLVPRADGRGVKCVSGSGWVMVRGGYQVIDASGTVVSSSANTQS</sequence>
<protein>
    <submittedName>
        <fullName evidence="1">Uncharacterized protein</fullName>
    </submittedName>
</protein>
<dbReference type="AlphaFoldDB" id="A0A645BZ82"/>
<accession>A0A645BZ82</accession>
<proteinExistence type="predicted"/>
<reference evidence="1" key="1">
    <citation type="submission" date="2019-08" db="EMBL/GenBank/DDBJ databases">
        <authorList>
            <person name="Kucharzyk K."/>
            <person name="Murdoch R.W."/>
            <person name="Higgins S."/>
            <person name="Loffler F."/>
        </authorList>
    </citation>
    <scope>NUCLEOTIDE SEQUENCE</scope>
</reference>
<dbReference type="EMBL" id="VSSQ01023197">
    <property type="protein sequence ID" value="MPM69981.1"/>
    <property type="molecule type" value="Genomic_DNA"/>
</dbReference>
<comment type="caution">
    <text evidence="1">The sequence shown here is derived from an EMBL/GenBank/DDBJ whole genome shotgun (WGS) entry which is preliminary data.</text>
</comment>